<evidence type="ECO:0000313" key="3">
    <source>
        <dbReference type="Proteomes" id="UP000054639"/>
    </source>
</evidence>
<dbReference type="RefSeq" id="WP_058475369.1">
    <property type="nucleotide sequence ID" value="NZ_CAAAIL010000010.1"/>
</dbReference>
<dbReference type="EMBL" id="UGOW01000001">
    <property type="protein sequence ID" value="STY18233.1"/>
    <property type="molecule type" value="Genomic_DNA"/>
</dbReference>
<reference evidence="1 3" key="1">
    <citation type="submission" date="2015-11" db="EMBL/GenBank/DDBJ databases">
        <title>Genomic analysis of 38 Legionella species identifies large and diverse effector repertoires.</title>
        <authorList>
            <person name="Burstein D."/>
            <person name="Amaro F."/>
            <person name="Zusman T."/>
            <person name="Lifshitz Z."/>
            <person name="Cohen O."/>
            <person name="Gilbert J.A."/>
            <person name="Pupko T."/>
            <person name="Shuman H.A."/>
            <person name="Segal G."/>
        </authorList>
    </citation>
    <scope>NUCLEOTIDE SEQUENCE [LARGE SCALE GENOMIC DNA]</scope>
    <source>
        <strain evidence="1 3">ATCC 49507</strain>
    </source>
</reference>
<proteinExistence type="predicted"/>
<dbReference type="OrthoDB" id="5646854at2"/>
<dbReference type="STRING" id="45072.Lqua_3252"/>
<organism evidence="2 4">
    <name type="scientific">Legionella quateirensis</name>
    <dbReference type="NCBI Taxonomy" id="45072"/>
    <lineage>
        <taxon>Bacteria</taxon>
        <taxon>Pseudomonadati</taxon>
        <taxon>Pseudomonadota</taxon>
        <taxon>Gammaproteobacteria</taxon>
        <taxon>Legionellales</taxon>
        <taxon>Legionellaceae</taxon>
        <taxon>Legionella</taxon>
    </lineage>
</organism>
<evidence type="ECO:0000313" key="4">
    <source>
        <dbReference type="Proteomes" id="UP000254230"/>
    </source>
</evidence>
<reference evidence="2 4" key="2">
    <citation type="submission" date="2018-06" db="EMBL/GenBank/DDBJ databases">
        <authorList>
            <consortium name="Pathogen Informatics"/>
            <person name="Doyle S."/>
        </authorList>
    </citation>
    <scope>NUCLEOTIDE SEQUENCE [LARGE SCALE GENOMIC DNA]</scope>
    <source>
        <strain evidence="2 4">NCTC12376</strain>
    </source>
</reference>
<protein>
    <submittedName>
        <fullName evidence="2">Bile acid beta-glucosidase</fullName>
    </submittedName>
</protein>
<keyword evidence="3" id="KW-1185">Reference proteome</keyword>
<accession>A0A378KUJ7</accession>
<dbReference type="Proteomes" id="UP000054639">
    <property type="component" value="Unassembled WGS sequence"/>
</dbReference>
<dbReference type="Proteomes" id="UP000254230">
    <property type="component" value="Unassembled WGS sequence"/>
</dbReference>
<evidence type="ECO:0000313" key="1">
    <source>
        <dbReference type="EMBL" id="KTD43351.1"/>
    </source>
</evidence>
<sequence length="150" mass="17015">MKFQDSKFEMRYNELWNQYAVNTDNLIKSTSGGKGTGIFVLDEARYVVLISQYAFAATNIVNNLIRQATSPGFFEDMDYVNAYLISTIENTFADFDEYRGLLGRRYGQVSRGVTLINESLESLSSLLSQYQASSYPSSQLEDDYPASYSH</sequence>
<dbReference type="AlphaFoldDB" id="A0A378KUJ7"/>
<name>A0A378KUJ7_9GAMM</name>
<gene>
    <name evidence="1" type="ORF">Lqua_3252</name>
    <name evidence="2" type="ORF">NCTC12376_02051</name>
</gene>
<dbReference type="EMBL" id="LNYR01000048">
    <property type="protein sequence ID" value="KTD43351.1"/>
    <property type="molecule type" value="Genomic_DNA"/>
</dbReference>
<evidence type="ECO:0000313" key="2">
    <source>
        <dbReference type="EMBL" id="STY18233.1"/>
    </source>
</evidence>